<dbReference type="SUPFAM" id="SSF69318">
    <property type="entry name" value="Integrin alpha N-terminal domain"/>
    <property type="match status" value="1"/>
</dbReference>
<dbReference type="Gene3D" id="2.130.10.130">
    <property type="entry name" value="Integrin alpha, N-terminal"/>
    <property type="match status" value="2"/>
</dbReference>
<dbReference type="Proteomes" id="UP000006056">
    <property type="component" value="Chromosome"/>
</dbReference>
<protein>
    <submittedName>
        <fullName evidence="4">FG-GAP repeat protein</fullName>
    </submittedName>
</protein>
<sequence length="588" mass="58941">MLARKVFSMPVALAVVAAACAAGSSTIAYAQSAVPTSTLLSVKSSGALVNRVPKQTSVQLVAQVQSSTAPLTTGQVRFCDASAPRCTDLHLLGVAQLTPSGTATLSIVPGPGSRAYRAEFLGVVKQFQPSVSSNEMLTVNGKFPTKTTLVATGSPGNYTLTATVVGTGSAAALTGNVFFTDLTTSQPQPTQLGVSSLGSSTPGLSLIVAPNSVNLPANYTVGDFNDDGIPDLAGVGLNNSVGVVLGDGTGGFPVRAVNFPVGYSVNTFAVGDFNGDGFQDIAATSYTDAKLIILLGEGDGTFQTAVAYPGVAYTNTIAVGDFNRDGIADLATTSNGVSAVSLFIGQGDGTFRRKVAPLASAAISLVVADVNGDSIQDLAAAEDNSIEVLLGSAGATFTSAGLTAVANATQMIGGDFNADGKVDLAVASQVNYAVSVLLGNGNGSFTAAASIPFDGATQPNALALTDLNQDGLEDIAVATSSTYEGIGYQTVLFGTGQGTFTSTILPLAKPYAGGQYYASILSADMNGDGNPDLLVGPGVLLDKPTQTAQAVLTGVSVTGPGTHSVQAASSPAAPYNPSTSSTAQLQGQ</sequence>
<dbReference type="RefSeq" id="WP_014786652.1">
    <property type="nucleotide sequence ID" value="NC_018014.1"/>
</dbReference>
<keyword evidence="5" id="KW-1185">Reference proteome</keyword>
<dbReference type="PROSITE" id="PS51257">
    <property type="entry name" value="PROKAR_LIPOPROTEIN"/>
    <property type="match status" value="1"/>
</dbReference>
<dbReference type="Pfam" id="PF13517">
    <property type="entry name" value="FG-GAP_3"/>
    <property type="match status" value="2"/>
</dbReference>
<evidence type="ECO:0000313" key="4">
    <source>
        <dbReference type="EMBL" id="AFL89390.1"/>
    </source>
</evidence>
<dbReference type="eggNOG" id="COG3391">
    <property type="taxonomic scope" value="Bacteria"/>
</dbReference>
<gene>
    <name evidence="4" type="ordered locus">Terro_3166</name>
</gene>
<dbReference type="InterPro" id="IPR013517">
    <property type="entry name" value="FG-GAP"/>
</dbReference>
<dbReference type="OrthoDB" id="1488578at2"/>
<evidence type="ECO:0000256" key="1">
    <source>
        <dbReference type="ARBA" id="ARBA00022729"/>
    </source>
</evidence>
<dbReference type="Gene3D" id="2.60.40.10">
    <property type="entry name" value="Immunoglobulins"/>
    <property type="match status" value="1"/>
</dbReference>
<dbReference type="EMBL" id="CP003379">
    <property type="protein sequence ID" value="AFL89390.1"/>
    <property type="molecule type" value="Genomic_DNA"/>
</dbReference>
<feature type="compositionally biased region" description="Low complexity" evidence="2">
    <location>
        <begin position="567"/>
        <end position="588"/>
    </location>
</feature>
<feature type="region of interest" description="Disordered" evidence="2">
    <location>
        <begin position="562"/>
        <end position="588"/>
    </location>
</feature>
<dbReference type="InterPro" id="IPR028994">
    <property type="entry name" value="Integrin_alpha_N"/>
</dbReference>
<evidence type="ECO:0000256" key="2">
    <source>
        <dbReference type="SAM" id="MobiDB-lite"/>
    </source>
</evidence>
<feature type="chain" id="PRO_5003684177" evidence="3">
    <location>
        <begin position="31"/>
        <end position="588"/>
    </location>
</feature>
<evidence type="ECO:0000256" key="3">
    <source>
        <dbReference type="SAM" id="SignalP"/>
    </source>
</evidence>
<dbReference type="AlphaFoldDB" id="I3ZJH2"/>
<reference evidence="4 5" key="1">
    <citation type="submission" date="2012-06" db="EMBL/GenBank/DDBJ databases">
        <title>Complete genome of Terriglobus roseus DSM 18391.</title>
        <authorList>
            <consortium name="US DOE Joint Genome Institute (JGI-PGF)"/>
            <person name="Lucas S."/>
            <person name="Copeland A."/>
            <person name="Lapidus A."/>
            <person name="Glavina del Rio T."/>
            <person name="Dalin E."/>
            <person name="Tice H."/>
            <person name="Bruce D."/>
            <person name="Goodwin L."/>
            <person name="Pitluck S."/>
            <person name="Peters L."/>
            <person name="Mikhailova N."/>
            <person name="Munk A.C.C."/>
            <person name="Kyrpides N."/>
            <person name="Mavromatis K."/>
            <person name="Ivanova N."/>
            <person name="Brettin T."/>
            <person name="Detter J.C."/>
            <person name="Han C."/>
            <person name="Larimer F."/>
            <person name="Land M."/>
            <person name="Hauser L."/>
            <person name="Markowitz V."/>
            <person name="Cheng J.-F."/>
            <person name="Hugenholtz P."/>
            <person name="Woyke T."/>
            <person name="Wu D."/>
            <person name="Brambilla E."/>
            <person name="Klenk H.-P."/>
            <person name="Eisen J.A."/>
        </authorList>
    </citation>
    <scope>NUCLEOTIDE SEQUENCE [LARGE SCALE GENOMIC DNA]</scope>
    <source>
        <strain evidence="5">DSM 18391 / NRRL B-41598 / KBS 63</strain>
    </source>
</reference>
<dbReference type="STRING" id="926566.Terro_3166"/>
<organism evidence="4 5">
    <name type="scientific">Terriglobus roseus (strain DSM 18391 / NRRL B-41598 / KBS 63)</name>
    <dbReference type="NCBI Taxonomy" id="926566"/>
    <lineage>
        <taxon>Bacteria</taxon>
        <taxon>Pseudomonadati</taxon>
        <taxon>Acidobacteriota</taxon>
        <taxon>Terriglobia</taxon>
        <taxon>Terriglobales</taxon>
        <taxon>Acidobacteriaceae</taxon>
        <taxon>Terriglobus</taxon>
    </lineage>
</organism>
<proteinExistence type="predicted"/>
<evidence type="ECO:0000313" key="5">
    <source>
        <dbReference type="Proteomes" id="UP000006056"/>
    </source>
</evidence>
<dbReference type="PANTHER" id="PTHR46580">
    <property type="entry name" value="SENSOR KINASE-RELATED"/>
    <property type="match status" value="1"/>
</dbReference>
<dbReference type="InterPro" id="IPR013783">
    <property type="entry name" value="Ig-like_fold"/>
</dbReference>
<feature type="signal peptide" evidence="3">
    <location>
        <begin position="1"/>
        <end position="30"/>
    </location>
</feature>
<name>I3ZJH2_TERRK</name>
<dbReference type="KEGG" id="trs:Terro_3166"/>
<dbReference type="HOGENOM" id="CLU_451844_0_0_0"/>
<keyword evidence="1 3" id="KW-0732">Signal</keyword>
<accession>I3ZJH2</accession>